<reference evidence="5" key="2">
    <citation type="submission" date="2020-04" db="EMBL/GenBank/DDBJ databases">
        <authorList>
            <consortium name="NCBI Genome Project"/>
        </authorList>
    </citation>
    <scope>NUCLEOTIDE SEQUENCE</scope>
    <source>
        <strain evidence="5">CBS 781.70</strain>
    </source>
</reference>
<dbReference type="Proteomes" id="UP000504638">
    <property type="component" value="Unplaced"/>
</dbReference>
<feature type="compositionally biased region" description="Basic and acidic residues" evidence="1">
    <location>
        <begin position="495"/>
        <end position="524"/>
    </location>
</feature>
<reference evidence="3 5" key="1">
    <citation type="submission" date="2020-01" db="EMBL/GenBank/DDBJ databases">
        <authorList>
            <consortium name="DOE Joint Genome Institute"/>
            <person name="Haridas S."/>
            <person name="Albert R."/>
            <person name="Binder M."/>
            <person name="Bloem J."/>
            <person name="Labutti K."/>
            <person name="Salamov A."/>
            <person name="Andreopoulos B."/>
            <person name="Baker S.E."/>
            <person name="Barry K."/>
            <person name="Bills G."/>
            <person name="Bluhm B.H."/>
            <person name="Cannon C."/>
            <person name="Castanera R."/>
            <person name="Culley D.E."/>
            <person name="Daum C."/>
            <person name="Ezra D."/>
            <person name="Gonzalez J.B."/>
            <person name="Henrissat B."/>
            <person name="Kuo A."/>
            <person name="Liang C."/>
            <person name="Lipzen A."/>
            <person name="Lutzoni F."/>
            <person name="Magnuson J."/>
            <person name="Mondo S."/>
            <person name="Nolan M."/>
            <person name="Ohm R."/>
            <person name="Pangilinan J."/>
            <person name="Park H.-J."/>
            <person name="Ramirez L."/>
            <person name="Alfaro M."/>
            <person name="Sun H."/>
            <person name="Tritt A."/>
            <person name="Yoshinaga Y."/>
            <person name="Zwiers L.-H."/>
            <person name="Turgeon B.G."/>
            <person name="Goodwin S.B."/>
            <person name="Spatafora J.W."/>
            <person name="Crous P.W."/>
            <person name="Grigoriev I.V."/>
        </authorList>
    </citation>
    <scope>NUCLEOTIDE SEQUENCE</scope>
    <source>
        <strain evidence="3 5">CBS 781.70</strain>
    </source>
</reference>
<feature type="compositionally biased region" description="Polar residues" evidence="1">
    <location>
        <begin position="195"/>
        <end position="213"/>
    </location>
</feature>
<feature type="region of interest" description="Disordered" evidence="1">
    <location>
        <begin position="414"/>
        <end position="433"/>
    </location>
</feature>
<dbReference type="AlphaFoldDB" id="A0A6G1G401"/>
<proteinExistence type="predicted"/>
<dbReference type="GeneID" id="54415951"/>
<keyword evidence="4" id="KW-1185">Reference proteome</keyword>
<reference evidence="5" key="3">
    <citation type="submission" date="2025-04" db="UniProtKB">
        <authorList>
            <consortium name="RefSeq"/>
        </authorList>
    </citation>
    <scope>IDENTIFICATION</scope>
    <source>
        <strain evidence="5">CBS 781.70</strain>
    </source>
</reference>
<feature type="compositionally biased region" description="Polar residues" evidence="1">
    <location>
        <begin position="279"/>
        <end position="290"/>
    </location>
</feature>
<dbReference type="Pfam" id="PF05433">
    <property type="entry name" value="Rick_17kDa_Anti"/>
    <property type="match status" value="1"/>
</dbReference>
<gene>
    <name evidence="3 5" type="ORF">P152DRAFT_347513</name>
</gene>
<feature type="compositionally biased region" description="Basic and acidic residues" evidence="1">
    <location>
        <begin position="33"/>
        <end position="45"/>
    </location>
</feature>
<sequence length="546" mass="60397">MSLAASAALKALSFAAPNIPDKVFEMVPGGYYKSKDKEKEKEKERDKHRKHRSKSYDRKYRDRRHHRGHGRSDHEDERRRHRRRSHHAPRHYDSDVEASSDEYSDEEERVGSPRRSRRQRHERRRAKSVDARYRASSYPANDAYGLPPHGSQPYQPYDQQQPPYGGYPAARGQQSSASSPIYRSRPFDPLFPNSARRTNQAYSDSTAHAQHNTYEPYKPAGYIPHPQRNSSPGGYRQNSVLPYPVHLVDQGAPKQGPIQGAMPYIPYSDVYGLGGGSQRAHSGASSQTEYMSPEATTAYAPPEQRPSPLRRRSSLSPGGYGGPNRRRGTANPPGAYRYSNPPVANMSSQDPRFKDPGRGSPAPDIPHARSHSISTIDSRAVTPYAPPPGPVRLDNAVSGYPYATGYPVAPAAGSLESQKKHHHRKGSGSLSDKFHNFNLKDKLTEHPETSGAALGALAGGVLGSEMGKGNPWSTMVGAAVGGVGGREMGVHVHSRNRDSRGETSKKEDSEESKDHLDKVGDLRGRGRKRRRLDGEDDSEGEGYRSF</sequence>
<feature type="compositionally biased region" description="Polar residues" evidence="1">
    <location>
        <begin position="172"/>
        <end position="181"/>
    </location>
</feature>
<feature type="domain" description="Glycine zipper 2TM" evidence="2">
    <location>
        <begin position="451"/>
        <end position="489"/>
    </location>
</feature>
<name>A0A6G1G401_9PEZI</name>
<feature type="compositionally biased region" description="Low complexity" evidence="1">
    <location>
        <begin position="152"/>
        <end position="168"/>
    </location>
</feature>
<evidence type="ECO:0000259" key="2">
    <source>
        <dbReference type="Pfam" id="PF05433"/>
    </source>
</evidence>
<dbReference type="InterPro" id="IPR008816">
    <property type="entry name" value="Gly_zipper_2TM_dom"/>
</dbReference>
<feature type="compositionally biased region" description="Basic residues" evidence="1">
    <location>
        <begin position="112"/>
        <end position="126"/>
    </location>
</feature>
<accession>A0A6G1G401</accession>
<dbReference type="EMBL" id="ML975157">
    <property type="protein sequence ID" value="KAF1812712.1"/>
    <property type="molecule type" value="Genomic_DNA"/>
</dbReference>
<organism evidence="3">
    <name type="scientific">Eremomyces bilateralis CBS 781.70</name>
    <dbReference type="NCBI Taxonomy" id="1392243"/>
    <lineage>
        <taxon>Eukaryota</taxon>
        <taxon>Fungi</taxon>
        <taxon>Dikarya</taxon>
        <taxon>Ascomycota</taxon>
        <taxon>Pezizomycotina</taxon>
        <taxon>Dothideomycetes</taxon>
        <taxon>Dothideomycetes incertae sedis</taxon>
        <taxon>Eremomycetales</taxon>
        <taxon>Eremomycetaceae</taxon>
        <taxon>Eremomyces</taxon>
    </lineage>
</organism>
<protein>
    <recommendedName>
        <fullName evidence="2">Glycine zipper 2TM domain-containing protein</fullName>
    </recommendedName>
</protein>
<feature type="compositionally biased region" description="Polar residues" evidence="1">
    <location>
        <begin position="227"/>
        <end position="238"/>
    </location>
</feature>
<evidence type="ECO:0000313" key="4">
    <source>
        <dbReference type="Proteomes" id="UP000504638"/>
    </source>
</evidence>
<feature type="region of interest" description="Disordered" evidence="1">
    <location>
        <begin position="491"/>
        <end position="546"/>
    </location>
</feature>
<evidence type="ECO:0000256" key="1">
    <source>
        <dbReference type="SAM" id="MobiDB-lite"/>
    </source>
</evidence>
<feature type="compositionally biased region" description="Basic residues" evidence="1">
    <location>
        <begin position="79"/>
        <end position="89"/>
    </location>
</feature>
<evidence type="ECO:0000313" key="5">
    <source>
        <dbReference type="RefSeq" id="XP_033534343.1"/>
    </source>
</evidence>
<dbReference type="GO" id="GO:0019867">
    <property type="term" value="C:outer membrane"/>
    <property type="evidence" value="ECO:0007669"/>
    <property type="project" value="InterPro"/>
</dbReference>
<dbReference type="RefSeq" id="XP_033534343.1">
    <property type="nucleotide sequence ID" value="XM_033675381.1"/>
</dbReference>
<evidence type="ECO:0000313" key="3">
    <source>
        <dbReference type="EMBL" id="KAF1812712.1"/>
    </source>
</evidence>
<feature type="compositionally biased region" description="Acidic residues" evidence="1">
    <location>
        <begin position="95"/>
        <end position="108"/>
    </location>
</feature>
<feature type="region of interest" description="Disordered" evidence="1">
    <location>
        <begin position="275"/>
        <end position="387"/>
    </location>
</feature>
<feature type="region of interest" description="Disordered" evidence="1">
    <location>
        <begin position="13"/>
        <end position="238"/>
    </location>
</feature>